<dbReference type="EMBL" id="PKUQ01000042">
    <property type="protein sequence ID" value="PLW75970.1"/>
    <property type="molecule type" value="Genomic_DNA"/>
</dbReference>
<name>A0A2N5XNF5_9HYPH</name>
<gene>
    <name evidence="3" type="ORF">C0081_17885</name>
</gene>
<reference evidence="3 4" key="1">
    <citation type="submission" date="2018-01" db="EMBL/GenBank/DDBJ databases">
        <title>The draft genome sequence of Cohaesibacter sp. H1304.</title>
        <authorList>
            <person name="Wang N.-N."/>
            <person name="Du Z.-J."/>
        </authorList>
    </citation>
    <scope>NUCLEOTIDE SEQUENCE [LARGE SCALE GENOMIC DNA]</scope>
    <source>
        <strain evidence="3 4">H1304</strain>
    </source>
</reference>
<dbReference type="RefSeq" id="WP_101535212.1">
    <property type="nucleotide sequence ID" value="NZ_PKUQ01000042.1"/>
</dbReference>
<evidence type="ECO:0000313" key="3">
    <source>
        <dbReference type="EMBL" id="PLW75970.1"/>
    </source>
</evidence>
<dbReference type="Proteomes" id="UP000234881">
    <property type="component" value="Unassembled WGS sequence"/>
</dbReference>
<feature type="transmembrane region" description="Helical" evidence="1">
    <location>
        <begin position="12"/>
        <end position="30"/>
    </location>
</feature>
<proteinExistence type="predicted"/>
<feature type="transmembrane region" description="Helical" evidence="1">
    <location>
        <begin position="91"/>
        <end position="110"/>
    </location>
</feature>
<protein>
    <recommendedName>
        <fullName evidence="2">DUF1468 domain-containing protein</fullName>
    </recommendedName>
</protein>
<feature type="transmembrane region" description="Helical" evidence="1">
    <location>
        <begin position="42"/>
        <end position="63"/>
    </location>
</feature>
<sequence length="176" mass="19325">MHLDMTKADRIMAILLALLGLAMLIGGYQMDRLEIRQIHPASIPGLVPMILGGLLVLCAFLLFSSAVEEAKQQDHDEAVELTEADRKEKRALWRNLIMCALWSVVFALLLVGNMPFVIACGLYISVFYAIFATDEPVRSLQPKAIALLLVKAVALGAVASIAISSLFRYGFLVRLP</sequence>
<dbReference type="Pfam" id="PF07331">
    <property type="entry name" value="TctB"/>
    <property type="match status" value="1"/>
</dbReference>
<keyword evidence="1" id="KW-0472">Membrane</keyword>
<feature type="transmembrane region" description="Helical" evidence="1">
    <location>
        <begin position="145"/>
        <end position="167"/>
    </location>
</feature>
<feature type="transmembrane region" description="Helical" evidence="1">
    <location>
        <begin position="116"/>
        <end position="133"/>
    </location>
</feature>
<feature type="domain" description="DUF1468" evidence="2">
    <location>
        <begin position="11"/>
        <end position="176"/>
    </location>
</feature>
<dbReference type="AlphaFoldDB" id="A0A2N5XNF5"/>
<keyword evidence="1" id="KW-1133">Transmembrane helix</keyword>
<keyword evidence="4" id="KW-1185">Reference proteome</keyword>
<evidence type="ECO:0000313" key="4">
    <source>
        <dbReference type="Proteomes" id="UP000234881"/>
    </source>
</evidence>
<evidence type="ECO:0000256" key="1">
    <source>
        <dbReference type="SAM" id="Phobius"/>
    </source>
</evidence>
<accession>A0A2N5XNF5</accession>
<organism evidence="3 4">
    <name type="scientific">Cohaesibacter celericrescens</name>
    <dbReference type="NCBI Taxonomy" id="2067669"/>
    <lineage>
        <taxon>Bacteria</taxon>
        <taxon>Pseudomonadati</taxon>
        <taxon>Pseudomonadota</taxon>
        <taxon>Alphaproteobacteria</taxon>
        <taxon>Hyphomicrobiales</taxon>
        <taxon>Cohaesibacteraceae</taxon>
    </lineage>
</organism>
<comment type="caution">
    <text evidence="3">The sequence shown here is derived from an EMBL/GenBank/DDBJ whole genome shotgun (WGS) entry which is preliminary data.</text>
</comment>
<dbReference type="OrthoDB" id="6195486at2"/>
<dbReference type="InterPro" id="IPR009936">
    <property type="entry name" value="DUF1468"/>
</dbReference>
<evidence type="ECO:0000259" key="2">
    <source>
        <dbReference type="Pfam" id="PF07331"/>
    </source>
</evidence>
<keyword evidence="1" id="KW-0812">Transmembrane</keyword>